<dbReference type="EMBL" id="RXLQ01000007">
    <property type="protein sequence ID" value="RSZ58377.1"/>
    <property type="molecule type" value="Genomic_DNA"/>
</dbReference>
<accession>A0A430HLE2</accession>
<keyword evidence="2" id="KW-1185">Reference proteome</keyword>
<gene>
    <name evidence="1" type="ORF">EJB06_15645</name>
</gene>
<dbReference type="RefSeq" id="WP_126074950.1">
    <property type="nucleotide sequence ID" value="NZ_CP051166.1"/>
</dbReference>
<sequence length="121" mass="12737">MTNDIILFLRAAVDREALQAAVARLTGMACASGHAPDPAAPAWFIALDYQEGFLSGFSLSWPAAHDAGIDVAALARALADAFDTEVLFDAEDTLPAVDGETWRLAAPGGRGLRAVALREIE</sequence>
<protein>
    <submittedName>
        <fullName evidence="1">Uncharacterized protein</fullName>
    </submittedName>
</protein>
<reference evidence="1 2" key="1">
    <citation type="submission" date="2018-12" db="EMBL/GenBank/DDBJ databases">
        <authorList>
            <person name="Yang E."/>
        </authorList>
    </citation>
    <scope>NUCLEOTIDE SEQUENCE [LARGE SCALE GENOMIC DNA]</scope>
    <source>
        <strain evidence="1 2">SOD</strain>
    </source>
</reference>
<comment type="caution">
    <text evidence="1">The sequence shown here is derived from an EMBL/GenBank/DDBJ whole genome shotgun (WGS) entry which is preliminary data.</text>
</comment>
<proteinExistence type="predicted"/>
<dbReference type="AlphaFoldDB" id="A0A430HLE2"/>
<dbReference type="Proteomes" id="UP000278085">
    <property type="component" value="Unassembled WGS sequence"/>
</dbReference>
<organism evidence="1 2">
    <name type="scientific">Massilia atriviolacea</name>
    <dbReference type="NCBI Taxonomy" id="2495579"/>
    <lineage>
        <taxon>Bacteria</taxon>
        <taxon>Pseudomonadati</taxon>
        <taxon>Pseudomonadota</taxon>
        <taxon>Betaproteobacteria</taxon>
        <taxon>Burkholderiales</taxon>
        <taxon>Oxalobacteraceae</taxon>
        <taxon>Telluria group</taxon>
        <taxon>Massilia</taxon>
    </lineage>
</organism>
<evidence type="ECO:0000313" key="2">
    <source>
        <dbReference type="Proteomes" id="UP000278085"/>
    </source>
</evidence>
<name>A0A430HLE2_9BURK</name>
<evidence type="ECO:0000313" key="1">
    <source>
        <dbReference type="EMBL" id="RSZ58377.1"/>
    </source>
</evidence>